<dbReference type="PROSITE" id="PS50893">
    <property type="entry name" value="ABC_TRANSPORTER_2"/>
    <property type="match status" value="1"/>
</dbReference>
<keyword evidence="4" id="KW-1003">Cell membrane</keyword>
<dbReference type="InterPro" id="IPR013563">
    <property type="entry name" value="Oligopep_ABC_C"/>
</dbReference>
<protein>
    <submittedName>
        <fullName evidence="9">Oligopeptide ABC transporter ATP-binding protein</fullName>
    </submittedName>
</protein>
<proteinExistence type="inferred from homology"/>
<dbReference type="InterPro" id="IPR017871">
    <property type="entry name" value="ABC_transporter-like_CS"/>
</dbReference>
<dbReference type="OrthoDB" id="3677453at2"/>
<feature type="domain" description="ABC transporter" evidence="8">
    <location>
        <begin position="7"/>
        <end position="257"/>
    </location>
</feature>
<evidence type="ECO:0000256" key="4">
    <source>
        <dbReference type="ARBA" id="ARBA00022475"/>
    </source>
</evidence>
<dbReference type="GO" id="GO:0005886">
    <property type="term" value="C:plasma membrane"/>
    <property type="evidence" value="ECO:0007669"/>
    <property type="project" value="UniProtKB-SubCell"/>
</dbReference>
<evidence type="ECO:0000259" key="8">
    <source>
        <dbReference type="PROSITE" id="PS50893"/>
    </source>
</evidence>
<name>A0A6C7E6U7_ILUCY</name>
<keyword evidence="7" id="KW-0472">Membrane</keyword>
<dbReference type="AlphaFoldDB" id="A0A6C7E6U7"/>
<dbReference type="PANTHER" id="PTHR43297">
    <property type="entry name" value="OLIGOPEPTIDE TRANSPORT ATP-BINDING PROTEIN APPD"/>
    <property type="match status" value="1"/>
</dbReference>
<dbReference type="InterPro" id="IPR027417">
    <property type="entry name" value="P-loop_NTPase"/>
</dbReference>
<dbReference type="PANTHER" id="PTHR43297:SF2">
    <property type="entry name" value="DIPEPTIDE TRANSPORT ATP-BINDING PROTEIN DPPD"/>
    <property type="match status" value="1"/>
</dbReference>
<dbReference type="GO" id="GO:0015833">
    <property type="term" value="P:peptide transport"/>
    <property type="evidence" value="ECO:0007669"/>
    <property type="project" value="InterPro"/>
</dbReference>
<evidence type="ECO:0000256" key="5">
    <source>
        <dbReference type="ARBA" id="ARBA00022741"/>
    </source>
</evidence>
<dbReference type="InterPro" id="IPR003439">
    <property type="entry name" value="ABC_transporter-like_ATP-bd"/>
</dbReference>
<evidence type="ECO:0000256" key="1">
    <source>
        <dbReference type="ARBA" id="ARBA00004202"/>
    </source>
</evidence>
<dbReference type="Pfam" id="PF00005">
    <property type="entry name" value="ABC_tran"/>
    <property type="match status" value="1"/>
</dbReference>
<keyword evidence="5" id="KW-0547">Nucleotide-binding</keyword>
<keyword evidence="3" id="KW-0813">Transport</keyword>
<organism evidence="9 10">
    <name type="scientific">Ilumatobacter coccineus (strain NBRC 103263 / KCTC 29153 / YM16-304)</name>
    <dbReference type="NCBI Taxonomy" id="1313172"/>
    <lineage>
        <taxon>Bacteria</taxon>
        <taxon>Bacillati</taxon>
        <taxon>Actinomycetota</taxon>
        <taxon>Acidimicrobiia</taxon>
        <taxon>Acidimicrobiales</taxon>
        <taxon>Ilumatobacteraceae</taxon>
        <taxon>Ilumatobacter</taxon>
    </lineage>
</organism>
<sequence length="331" mass="35968">MTTEPLLKVDNMSVGFHTKSGVVRAVRDMSFEINPGEVLAVVGESGSGKSVTALALMQLHPRNTEIGGSAMFQGMDLLSMTDNEMRNIRGRDIAMIFQDPMTAMNPVFTVGEQIVEAIRIHNADVTKEAAWSRAVDLLQMVGVPEPKRRASQYPHEYSGGMRQRAMIAMAISNDPLLLIADEPTTALDVTVQAQVMEVLHEVQAQTGSAMMLITHDLGLVAGSADRVQVMYASRLMETGSIDKIFYESRNPYTRALLESIPDLEGTKETLEPIPGNPPSLLNPPSGCAFRPRCTMSIPACAETEPTLVTVGEQHASRCLRVDDIEMTGAPA</sequence>
<dbReference type="Proteomes" id="UP000011863">
    <property type="component" value="Chromosome"/>
</dbReference>
<evidence type="ECO:0000256" key="7">
    <source>
        <dbReference type="ARBA" id="ARBA00023136"/>
    </source>
</evidence>
<evidence type="ECO:0000313" key="9">
    <source>
        <dbReference type="EMBL" id="BAN02487.1"/>
    </source>
</evidence>
<dbReference type="InterPro" id="IPR003593">
    <property type="entry name" value="AAA+_ATPase"/>
</dbReference>
<evidence type="ECO:0000313" key="10">
    <source>
        <dbReference type="Proteomes" id="UP000011863"/>
    </source>
</evidence>
<evidence type="ECO:0000256" key="6">
    <source>
        <dbReference type="ARBA" id="ARBA00022840"/>
    </source>
</evidence>
<dbReference type="RefSeq" id="WP_015441734.1">
    <property type="nucleotide sequence ID" value="NC_020520.1"/>
</dbReference>
<evidence type="ECO:0000256" key="2">
    <source>
        <dbReference type="ARBA" id="ARBA00005417"/>
    </source>
</evidence>
<dbReference type="SUPFAM" id="SSF52540">
    <property type="entry name" value="P-loop containing nucleoside triphosphate hydrolases"/>
    <property type="match status" value="1"/>
</dbReference>
<dbReference type="Gene3D" id="3.40.50.300">
    <property type="entry name" value="P-loop containing nucleotide triphosphate hydrolases"/>
    <property type="match status" value="1"/>
</dbReference>
<dbReference type="InterPro" id="IPR050388">
    <property type="entry name" value="ABC_Ni/Peptide_Import"/>
</dbReference>
<dbReference type="FunFam" id="3.40.50.300:FF:000016">
    <property type="entry name" value="Oligopeptide ABC transporter ATP-binding component"/>
    <property type="match status" value="1"/>
</dbReference>
<dbReference type="SMART" id="SM00382">
    <property type="entry name" value="AAA"/>
    <property type="match status" value="1"/>
</dbReference>
<comment type="subcellular location">
    <subcellularLocation>
        <location evidence="1">Cell membrane</location>
        <topology evidence="1">Peripheral membrane protein</topology>
    </subcellularLocation>
</comment>
<dbReference type="GO" id="GO:0016887">
    <property type="term" value="F:ATP hydrolysis activity"/>
    <property type="evidence" value="ECO:0007669"/>
    <property type="project" value="InterPro"/>
</dbReference>
<keyword evidence="6 9" id="KW-0067">ATP-binding</keyword>
<dbReference type="GO" id="GO:0005524">
    <property type="term" value="F:ATP binding"/>
    <property type="evidence" value="ECO:0007669"/>
    <property type="project" value="UniProtKB-KW"/>
</dbReference>
<dbReference type="KEGG" id="aym:YM304_21730"/>
<gene>
    <name evidence="9" type="ORF">YM304_21730</name>
</gene>
<comment type="similarity">
    <text evidence="2">Belongs to the ABC transporter superfamily.</text>
</comment>
<keyword evidence="10" id="KW-1185">Reference proteome</keyword>
<reference evidence="9 10" key="1">
    <citation type="journal article" date="2013" name="Int. J. Syst. Evol. Microbiol.">
        <title>Ilumatobacter nonamiense sp. nov. and Ilumatobacter coccineum sp. nov., isolated from seashore sand.</title>
        <authorList>
            <person name="Matsumoto A."/>
            <person name="Kasai H."/>
            <person name="Matsuo Y."/>
            <person name="Shizuri Y."/>
            <person name="Ichikawa N."/>
            <person name="Fujita N."/>
            <person name="Omura S."/>
            <person name="Takahashi Y."/>
        </authorList>
    </citation>
    <scope>NUCLEOTIDE SEQUENCE [LARGE SCALE GENOMIC DNA]</scope>
    <source>
        <strain evidence="10">NBRC 103263 / KCTC 29153 / YM16-304</strain>
    </source>
</reference>
<dbReference type="CDD" id="cd03257">
    <property type="entry name" value="ABC_NikE_OppD_transporters"/>
    <property type="match status" value="1"/>
</dbReference>
<dbReference type="NCBIfam" id="TIGR01727">
    <property type="entry name" value="oligo_HPY"/>
    <property type="match status" value="1"/>
</dbReference>
<accession>A0A6C7E6U7</accession>
<evidence type="ECO:0000256" key="3">
    <source>
        <dbReference type="ARBA" id="ARBA00022448"/>
    </source>
</evidence>
<dbReference type="EMBL" id="AP012057">
    <property type="protein sequence ID" value="BAN02487.1"/>
    <property type="molecule type" value="Genomic_DNA"/>
</dbReference>
<dbReference type="Pfam" id="PF08352">
    <property type="entry name" value="oligo_HPY"/>
    <property type="match status" value="1"/>
</dbReference>
<dbReference type="PROSITE" id="PS00211">
    <property type="entry name" value="ABC_TRANSPORTER_1"/>
    <property type="match status" value="1"/>
</dbReference>